<dbReference type="Proteomes" id="UP000605148">
    <property type="component" value="Unassembled WGS sequence"/>
</dbReference>
<dbReference type="EMBL" id="BMFA01000008">
    <property type="protein sequence ID" value="GGB53776.1"/>
    <property type="molecule type" value="Genomic_DNA"/>
</dbReference>
<reference evidence="1" key="1">
    <citation type="journal article" date="2014" name="Int. J. Syst. Evol. Microbiol.">
        <title>Complete genome sequence of Corynebacterium casei LMG S-19264T (=DSM 44701T), isolated from a smear-ripened cheese.</title>
        <authorList>
            <consortium name="US DOE Joint Genome Institute (JGI-PGF)"/>
            <person name="Walter F."/>
            <person name="Albersmeier A."/>
            <person name="Kalinowski J."/>
            <person name="Ruckert C."/>
        </authorList>
    </citation>
    <scope>NUCLEOTIDE SEQUENCE</scope>
    <source>
        <strain evidence="1">CGMCC 1.12426</strain>
    </source>
</reference>
<keyword evidence="2" id="KW-1185">Reference proteome</keyword>
<gene>
    <name evidence="1" type="ORF">GCM10011316_27260</name>
</gene>
<name>A0A916X1H0_9HYPH</name>
<protein>
    <submittedName>
        <fullName evidence="1">Uncharacterized protein</fullName>
    </submittedName>
</protein>
<sequence length="156" mass="17430">MREEKRGPSTALESQKCDETCRAAIVSALKQFTTEMQLIDVVDLIAFIRTDQHANIEDLIKSSAELFFKPDTLRYSMAAAVDLSWETMPAVSLDLEFFNKGVWIYFTLVLRHPDNAVNVTYIEFSGSSGAGSSGASETMSVRLIEALKDARLSRQR</sequence>
<dbReference type="OrthoDB" id="7862614at2"/>
<reference evidence="1" key="2">
    <citation type="submission" date="2020-09" db="EMBL/GenBank/DDBJ databases">
        <authorList>
            <person name="Sun Q."/>
            <person name="Zhou Y."/>
        </authorList>
    </citation>
    <scope>NUCLEOTIDE SEQUENCE</scope>
    <source>
        <strain evidence="1">CGMCC 1.12426</strain>
    </source>
</reference>
<accession>A0A916X1H0</accession>
<comment type="caution">
    <text evidence="1">The sequence shown here is derived from an EMBL/GenBank/DDBJ whole genome shotgun (WGS) entry which is preliminary data.</text>
</comment>
<dbReference type="AlphaFoldDB" id="A0A916X1H0"/>
<dbReference type="RefSeq" id="WP_150497003.1">
    <property type="nucleotide sequence ID" value="NZ_BMFA01000008.1"/>
</dbReference>
<proteinExistence type="predicted"/>
<evidence type="ECO:0000313" key="2">
    <source>
        <dbReference type="Proteomes" id="UP000605148"/>
    </source>
</evidence>
<evidence type="ECO:0000313" key="1">
    <source>
        <dbReference type="EMBL" id="GGB53776.1"/>
    </source>
</evidence>
<organism evidence="1 2">
    <name type="scientific">Roseibium aquae</name>
    <dbReference type="NCBI Taxonomy" id="1323746"/>
    <lineage>
        <taxon>Bacteria</taxon>
        <taxon>Pseudomonadati</taxon>
        <taxon>Pseudomonadota</taxon>
        <taxon>Alphaproteobacteria</taxon>
        <taxon>Hyphomicrobiales</taxon>
        <taxon>Stappiaceae</taxon>
        <taxon>Roseibium</taxon>
    </lineage>
</organism>